<reference evidence="1 2" key="1">
    <citation type="submission" date="2015-09" db="EMBL/GenBank/DDBJ databases">
        <title>Trachymyrmex zeteki WGS genome.</title>
        <authorList>
            <person name="Nygaard S."/>
            <person name="Hu H."/>
            <person name="Boomsma J."/>
            <person name="Zhang G."/>
        </authorList>
    </citation>
    <scope>NUCLEOTIDE SEQUENCE [LARGE SCALE GENOMIC DNA]</scope>
    <source>
        <strain evidence="1">Tzet28-1</strain>
        <tissue evidence="1">Whole body</tissue>
    </source>
</reference>
<dbReference type="EMBL" id="KQ982649">
    <property type="protein sequence ID" value="KYQ53024.1"/>
    <property type="molecule type" value="Genomic_DNA"/>
</dbReference>
<protein>
    <submittedName>
        <fullName evidence="1">Uncharacterized protein</fullName>
    </submittedName>
</protein>
<keyword evidence="2" id="KW-1185">Reference proteome</keyword>
<proteinExistence type="predicted"/>
<gene>
    <name evidence="1" type="ORF">ALC60_07751</name>
</gene>
<sequence>MLKIKRWLEVFASLKILQDPIEQFRMTAVCAGRSMKVHQLTPVRSQGKKNSSVNTSVAPIHFLVLTSLPPSCSAPWISNPCVHAHSIIFCNLEIDGMELRRGFSVELLPPAPELHAL</sequence>
<accession>A0A151WYR0</accession>
<evidence type="ECO:0000313" key="2">
    <source>
        <dbReference type="Proteomes" id="UP000075809"/>
    </source>
</evidence>
<name>A0A151WYR0_9HYME</name>
<organism evidence="1 2">
    <name type="scientific">Mycetomoellerius zeteki</name>
    <dbReference type="NCBI Taxonomy" id="64791"/>
    <lineage>
        <taxon>Eukaryota</taxon>
        <taxon>Metazoa</taxon>
        <taxon>Ecdysozoa</taxon>
        <taxon>Arthropoda</taxon>
        <taxon>Hexapoda</taxon>
        <taxon>Insecta</taxon>
        <taxon>Pterygota</taxon>
        <taxon>Neoptera</taxon>
        <taxon>Endopterygota</taxon>
        <taxon>Hymenoptera</taxon>
        <taxon>Apocrita</taxon>
        <taxon>Aculeata</taxon>
        <taxon>Formicoidea</taxon>
        <taxon>Formicidae</taxon>
        <taxon>Myrmicinae</taxon>
        <taxon>Mycetomoellerius</taxon>
    </lineage>
</organism>
<evidence type="ECO:0000313" key="1">
    <source>
        <dbReference type="EMBL" id="KYQ53024.1"/>
    </source>
</evidence>
<dbReference type="AlphaFoldDB" id="A0A151WYR0"/>
<dbReference type="Proteomes" id="UP000075809">
    <property type="component" value="Unassembled WGS sequence"/>
</dbReference>